<feature type="domain" description="PCI" evidence="7">
    <location>
        <begin position="237"/>
        <end position="407"/>
    </location>
</feature>
<dbReference type="InterPro" id="IPR000717">
    <property type="entry name" value="PCI_dom"/>
</dbReference>
<evidence type="ECO:0000256" key="5">
    <source>
        <dbReference type="ARBA" id="ARBA00022790"/>
    </source>
</evidence>
<evidence type="ECO:0000256" key="4">
    <source>
        <dbReference type="ARBA" id="ARBA00022490"/>
    </source>
</evidence>
<gene>
    <name evidence="9" type="primary">LOC111494181</name>
</gene>
<evidence type="ECO:0000256" key="2">
    <source>
        <dbReference type="ARBA" id="ARBA00004496"/>
    </source>
</evidence>
<protein>
    <submittedName>
        <fullName evidence="9">COP9 signalosome complex subunit 1-like</fullName>
    </submittedName>
</protein>
<evidence type="ECO:0000256" key="1">
    <source>
        <dbReference type="ARBA" id="ARBA00004123"/>
    </source>
</evidence>
<keyword evidence="5" id="KW-0736">Signalosome</keyword>
<dbReference type="AlphaFoldDB" id="A0A6J1KGN9"/>
<comment type="similarity">
    <text evidence="3">Belongs to the CSN1 family.</text>
</comment>
<dbReference type="GeneID" id="111494181"/>
<dbReference type="GO" id="GO:0005737">
    <property type="term" value="C:cytoplasm"/>
    <property type="evidence" value="ECO:0007669"/>
    <property type="project" value="UniProtKB-SubCell"/>
</dbReference>
<comment type="subcellular location">
    <subcellularLocation>
        <location evidence="2">Cytoplasm</location>
    </subcellularLocation>
    <subcellularLocation>
        <location evidence="1">Nucleus</location>
    </subcellularLocation>
</comment>
<evidence type="ECO:0000259" key="7">
    <source>
        <dbReference type="PROSITE" id="PS50250"/>
    </source>
</evidence>
<name>A0A6J1KGN9_CUCMA</name>
<dbReference type="RefSeq" id="XP_022999825.1">
    <property type="nucleotide sequence ID" value="XM_023144057.1"/>
</dbReference>
<dbReference type="SMART" id="SM00088">
    <property type="entry name" value="PINT"/>
    <property type="match status" value="1"/>
</dbReference>
<evidence type="ECO:0000256" key="6">
    <source>
        <dbReference type="ARBA" id="ARBA00023242"/>
    </source>
</evidence>
<keyword evidence="4" id="KW-0963">Cytoplasm</keyword>
<dbReference type="Pfam" id="PF01399">
    <property type="entry name" value="PCI"/>
    <property type="match status" value="1"/>
</dbReference>
<reference evidence="9" key="1">
    <citation type="submission" date="2025-08" db="UniProtKB">
        <authorList>
            <consortium name="RefSeq"/>
        </authorList>
    </citation>
    <scope>IDENTIFICATION</scope>
    <source>
        <tissue evidence="9">Young leaves</tissue>
    </source>
</reference>
<keyword evidence="6" id="KW-0539">Nucleus</keyword>
<dbReference type="KEGG" id="cmax:111494181"/>
<dbReference type="GO" id="GO:0008180">
    <property type="term" value="C:COP9 signalosome"/>
    <property type="evidence" value="ECO:0007669"/>
    <property type="project" value="UniProtKB-KW"/>
</dbReference>
<dbReference type="OrthoDB" id="422427at2759"/>
<evidence type="ECO:0000313" key="8">
    <source>
        <dbReference type="Proteomes" id="UP000504608"/>
    </source>
</evidence>
<dbReference type="Pfam" id="PF10602">
    <property type="entry name" value="RPN7"/>
    <property type="match status" value="1"/>
</dbReference>
<dbReference type="Proteomes" id="UP000504608">
    <property type="component" value="Unplaced"/>
</dbReference>
<proteinExistence type="inferred from homology"/>
<dbReference type="Gene3D" id="1.25.40.570">
    <property type="match status" value="1"/>
</dbReference>
<dbReference type="SUPFAM" id="SSF46785">
    <property type="entry name" value="Winged helix' DNA-binding domain"/>
    <property type="match status" value="1"/>
</dbReference>
<dbReference type="PANTHER" id="PTHR14145:SF2">
    <property type="entry name" value="COP9 SIGNALOSOME COMPLEX SUBUNIT 1"/>
    <property type="match status" value="1"/>
</dbReference>
<accession>A0A6J1KGN9</accession>
<organism evidence="8 9">
    <name type="scientific">Cucurbita maxima</name>
    <name type="common">Pumpkin</name>
    <name type="synonym">Winter squash</name>
    <dbReference type="NCBI Taxonomy" id="3661"/>
    <lineage>
        <taxon>Eukaryota</taxon>
        <taxon>Viridiplantae</taxon>
        <taxon>Streptophyta</taxon>
        <taxon>Embryophyta</taxon>
        <taxon>Tracheophyta</taxon>
        <taxon>Spermatophyta</taxon>
        <taxon>Magnoliopsida</taxon>
        <taxon>eudicotyledons</taxon>
        <taxon>Gunneridae</taxon>
        <taxon>Pentapetalae</taxon>
        <taxon>rosids</taxon>
        <taxon>fabids</taxon>
        <taxon>Cucurbitales</taxon>
        <taxon>Cucurbitaceae</taxon>
        <taxon>Cucurbiteae</taxon>
        <taxon>Cucurbita</taxon>
    </lineage>
</organism>
<dbReference type="InterPro" id="IPR036390">
    <property type="entry name" value="WH_DNA-bd_sf"/>
</dbReference>
<evidence type="ECO:0000313" key="9">
    <source>
        <dbReference type="RefSeq" id="XP_022999825.1"/>
    </source>
</evidence>
<dbReference type="InterPro" id="IPR045135">
    <property type="entry name" value="Rpn7_N"/>
</dbReference>
<keyword evidence="8" id="KW-1185">Reference proteome</keyword>
<sequence length="444" mass="52171">MWEAGSSTNFDITYQECNSMTPHLPFLMGNQFDVQAYADKYPSRTKIIRLLSIAHHCHGHNDDRELEALKIAYKEAKKGKDVQLFATVVEKINGRLSPEYDMDEDWCNEVIRNWKENRVRLGEEASKCQDDYEKGLAYAEEDTKAACKKAANMFYMHGETDAARVWYLATIRYCRVELEYWEMFMRFVLLFIEWGNFPRAQYTAIEGLKHKQDFNMDSFTENTIHSTIGLTSIRHRSFTHAALRFLQTGKEVGNQFSMILADHDIATYGALCTLATFEQEELQDCIFENKDFQSYLDSMIEVKELLHDFCSRDYSSVFRRLANLREWLLFDIHLFDRFEELHKKIRNKAIVQYVRPFSVIDLKTMAEIFNTSVEDLKKELVALILDNQIKAKIDSIQNVLHVRRDDTIANFKKLLERCSEIERDAKTILLFNAVFNYPFVRNEE</sequence>
<dbReference type="InterPro" id="IPR019585">
    <property type="entry name" value="Rpn7/CSN1"/>
</dbReference>
<dbReference type="PANTHER" id="PTHR14145">
    <property type="entry name" value="26S PROTESOME SUBUNIT 6"/>
    <property type="match status" value="1"/>
</dbReference>
<dbReference type="PROSITE" id="PS50250">
    <property type="entry name" value="PCI"/>
    <property type="match status" value="1"/>
</dbReference>
<evidence type="ECO:0000256" key="3">
    <source>
        <dbReference type="ARBA" id="ARBA00008793"/>
    </source>
</evidence>